<evidence type="ECO:0000256" key="7">
    <source>
        <dbReference type="ARBA" id="ARBA00022692"/>
    </source>
</evidence>
<keyword evidence="15" id="KW-1185">Reference proteome</keyword>
<dbReference type="Gene3D" id="1.10.1450.10">
    <property type="entry name" value="Tetraspanin"/>
    <property type="match status" value="1"/>
</dbReference>
<comment type="subcellular location">
    <subcellularLocation>
        <location evidence="2">Cell junction</location>
        <location evidence="2">Adherens junction</location>
    </subcellularLocation>
    <subcellularLocation>
        <location evidence="3">Cell membrane</location>
        <topology evidence="3">Multi-pass membrane protein</topology>
    </subcellularLocation>
    <subcellularLocation>
        <location evidence="1">Cytoplasm</location>
    </subcellularLocation>
</comment>
<keyword evidence="8" id="KW-0965">Cell junction</keyword>
<evidence type="ECO:0000256" key="4">
    <source>
        <dbReference type="ARBA" id="ARBA00006840"/>
    </source>
</evidence>
<dbReference type="FunFam" id="1.10.1450.10:FF:000007">
    <property type="entry name" value="Tetraspanin"/>
    <property type="match status" value="1"/>
</dbReference>
<dbReference type="Pfam" id="PF00335">
    <property type="entry name" value="Tetraspanin"/>
    <property type="match status" value="1"/>
</dbReference>
<evidence type="ECO:0000256" key="3">
    <source>
        <dbReference type="ARBA" id="ARBA00004651"/>
    </source>
</evidence>
<keyword evidence="7" id="KW-0812">Transmembrane</keyword>
<dbReference type="GO" id="GO:0005886">
    <property type="term" value="C:plasma membrane"/>
    <property type="evidence" value="ECO:0007669"/>
    <property type="project" value="UniProtKB-SubCell"/>
</dbReference>
<evidence type="ECO:0000313" key="15">
    <source>
        <dbReference type="Proteomes" id="UP000472260"/>
    </source>
</evidence>
<keyword evidence="9" id="KW-1133">Transmembrane helix</keyword>
<dbReference type="InterPro" id="IPR008952">
    <property type="entry name" value="Tetraspanin_EC2_sf"/>
</dbReference>
<evidence type="ECO:0000256" key="13">
    <source>
        <dbReference type="ARBA" id="ARBA00040369"/>
    </source>
</evidence>
<evidence type="ECO:0000256" key="8">
    <source>
        <dbReference type="ARBA" id="ARBA00022949"/>
    </source>
</evidence>
<dbReference type="Ensembl" id="ENSSANT00000096571.1">
    <property type="protein sequence ID" value="ENSSANP00000090901.1"/>
    <property type="gene ID" value="ENSSANG00000044947.1"/>
</dbReference>
<dbReference type="GO" id="GO:0005912">
    <property type="term" value="C:adherens junction"/>
    <property type="evidence" value="ECO:0007669"/>
    <property type="project" value="UniProtKB-SubCell"/>
</dbReference>
<organism evidence="14 15">
    <name type="scientific">Sinocyclocheilus anshuiensis</name>
    <dbReference type="NCBI Taxonomy" id="1608454"/>
    <lineage>
        <taxon>Eukaryota</taxon>
        <taxon>Metazoa</taxon>
        <taxon>Chordata</taxon>
        <taxon>Craniata</taxon>
        <taxon>Vertebrata</taxon>
        <taxon>Euteleostomi</taxon>
        <taxon>Actinopterygii</taxon>
        <taxon>Neopterygii</taxon>
        <taxon>Teleostei</taxon>
        <taxon>Ostariophysi</taxon>
        <taxon>Cypriniformes</taxon>
        <taxon>Cyprinidae</taxon>
        <taxon>Cyprininae</taxon>
        <taxon>Sinocyclocheilus</taxon>
    </lineage>
</organism>
<keyword evidence="6" id="KW-0963">Cytoplasm</keyword>
<protein>
    <recommendedName>
        <fullName evidence="13">Tetraspanin-33</fullName>
    </recommendedName>
</protein>
<dbReference type="GO" id="GO:0046930">
    <property type="term" value="C:pore complex"/>
    <property type="evidence" value="ECO:0007669"/>
    <property type="project" value="UniProtKB-ARBA"/>
</dbReference>
<sequence length="192" mass="21747">MEIYLVARLYEVSCSQTRDALGKFVKKAIVHYRDDLDLQNLMDYIQKEFKCCGWNNYTDWSWNLYFNCTLSNPSTERCAVPFSCCTPLPGETVINSMCGFGIQTQNHLDATKSINPVGCADRAVIWIESHLLLVGALTLGISQRLILAQSCSSRHQIHPRKTEEPKHNSRNDQHNVRPQVTCSFMLHPLGGA</sequence>
<proteinExistence type="inferred from homology"/>
<dbReference type="CDD" id="cd03158">
    <property type="entry name" value="penumbra_like_LEL"/>
    <property type="match status" value="1"/>
</dbReference>
<evidence type="ECO:0000256" key="6">
    <source>
        <dbReference type="ARBA" id="ARBA00022490"/>
    </source>
</evidence>
<keyword evidence="11" id="KW-1015">Disulfide bond</keyword>
<dbReference type="GO" id="GO:0005737">
    <property type="term" value="C:cytoplasm"/>
    <property type="evidence" value="ECO:0007669"/>
    <property type="project" value="UniProtKB-SubCell"/>
</dbReference>
<dbReference type="Proteomes" id="UP000472260">
    <property type="component" value="Unassembled WGS sequence"/>
</dbReference>
<dbReference type="GO" id="GO:0051604">
    <property type="term" value="P:protein maturation"/>
    <property type="evidence" value="ECO:0007669"/>
    <property type="project" value="UniProtKB-ARBA"/>
</dbReference>
<accession>A0A671S4C9</accession>
<dbReference type="GO" id="GO:0072659">
    <property type="term" value="P:protein localization to plasma membrane"/>
    <property type="evidence" value="ECO:0007669"/>
    <property type="project" value="UniProtKB-ARBA"/>
</dbReference>
<keyword evidence="12" id="KW-0325">Glycoprotein</keyword>
<dbReference type="InterPro" id="IPR018499">
    <property type="entry name" value="Tetraspanin/Peripherin"/>
</dbReference>
<evidence type="ECO:0000313" key="14">
    <source>
        <dbReference type="Ensembl" id="ENSSANP00000090901.1"/>
    </source>
</evidence>
<evidence type="ECO:0000256" key="12">
    <source>
        <dbReference type="ARBA" id="ARBA00023180"/>
    </source>
</evidence>
<dbReference type="AlphaFoldDB" id="A0A671S4C9"/>
<dbReference type="PANTHER" id="PTHR19282">
    <property type="entry name" value="TETRASPANIN"/>
    <property type="match status" value="1"/>
</dbReference>
<reference evidence="14" key="1">
    <citation type="submission" date="2025-08" db="UniProtKB">
        <authorList>
            <consortium name="Ensembl"/>
        </authorList>
    </citation>
    <scope>IDENTIFICATION</scope>
</reference>
<name>A0A671S4C9_9TELE</name>
<evidence type="ECO:0000256" key="5">
    <source>
        <dbReference type="ARBA" id="ARBA00022475"/>
    </source>
</evidence>
<evidence type="ECO:0000256" key="2">
    <source>
        <dbReference type="ARBA" id="ARBA00004536"/>
    </source>
</evidence>
<evidence type="ECO:0000256" key="11">
    <source>
        <dbReference type="ARBA" id="ARBA00023157"/>
    </source>
</evidence>
<dbReference type="SUPFAM" id="SSF48652">
    <property type="entry name" value="Tetraspanin"/>
    <property type="match status" value="1"/>
</dbReference>
<dbReference type="PANTHER" id="PTHR19282:SF397">
    <property type="entry name" value="TETRASPANIN"/>
    <property type="match status" value="1"/>
</dbReference>
<dbReference type="GO" id="GO:0019899">
    <property type="term" value="F:enzyme binding"/>
    <property type="evidence" value="ECO:0007669"/>
    <property type="project" value="UniProtKB-ARBA"/>
</dbReference>
<evidence type="ECO:0000256" key="1">
    <source>
        <dbReference type="ARBA" id="ARBA00004496"/>
    </source>
</evidence>
<evidence type="ECO:0000256" key="9">
    <source>
        <dbReference type="ARBA" id="ARBA00022989"/>
    </source>
</evidence>
<dbReference type="GO" id="GO:0046931">
    <property type="term" value="P:pore complex assembly"/>
    <property type="evidence" value="ECO:0007669"/>
    <property type="project" value="UniProtKB-ARBA"/>
</dbReference>
<reference evidence="14" key="2">
    <citation type="submission" date="2025-09" db="UniProtKB">
        <authorList>
            <consortium name="Ensembl"/>
        </authorList>
    </citation>
    <scope>IDENTIFICATION</scope>
</reference>
<comment type="similarity">
    <text evidence="4">Belongs to the tetraspanin (TM4SF) family.</text>
</comment>
<evidence type="ECO:0000256" key="10">
    <source>
        <dbReference type="ARBA" id="ARBA00023136"/>
    </source>
</evidence>
<keyword evidence="10" id="KW-0472">Membrane</keyword>
<keyword evidence="5" id="KW-1003">Cell membrane</keyword>